<dbReference type="Proteomes" id="UP000291949">
    <property type="component" value="Unassembled WGS sequence"/>
</dbReference>
<proteinExistence type="predicted"/>
<gene>
    <name evidence="5" type="ORF">EQ811_08720</name>
    <name evidence="4" type="ORF">HHM13_08465</name>
    <name evidence="3" type="ORF">HHM24_09715</name>
</gene>
<reference evidence="5 6" key="1">
    <citation type="journal article" date="2019" name="Sci. Transl. Med.">
        <title>Quorum sensing between bacterial species on the skin protects against epidermal injury in atopic dermatitis.</title>
        <authorList>
            <person name="Williams M.R."/>
        </authorList>
    </citation>
    <scope>NUCLEOTIDE SEQUENCE [LARGE SCALE GENOMIC DNA]</scope>
    <source>
        <strain evidence="5 6">H8</strain>
    </source>
</reference>
<reference evidence="7 8" key="2">
    <citation type="submission" date="2020-04" db="EMBL/GenBank/DDBJ databases">
        <title>The Epidemiology and Molecular Characteristics of Linezolid-Resistant Staphylococcus capitis in Huashan Hospital, Shanghai.</title>
        <authorList>
            <person name="Ding L."/>
            <person name="Li P."/>
            <person name="Yang Y."/>
            <person name="Lin D."/>
            <person name="Xu X."/>
        </authorList>
    </citation>
    <scope>NUCLEOTIDE SEQUENCE [LARGE SCALE GENOMIC DNA]</scope>
    <source>
        <strain evidence="4 8">12-86</strain>
        <strain evidence="3 7">17-84</strain>
    </source>
</reference>
<dbReference type="EMBL" id="JABBMI010000069">
    <property type="protein sequence ID" value="NMK54998.1"/>
    <property type="molecule type" value="Genomic_DNA"/>
</dbReference>
<keyword evidence="1" id="KW-0812">Transmembrane</keyword>
<dbReference type="RefSeq" id="WP_030062697.1">
    <property type="nucleotide sequence ID" value="NZ_CP098816.1"/>
</dbReference>
<name>A0A7Z7YW24_STACP</name>
<evidence type="ECO:0000313" key="5">
    <source>
        <dbReference type="EMBL" id="TBW76932.1"/>
    </source>
</evidence>
<dbReference type="EMBL" id="JABBLX010000023">
    <property type="protein sequence ID" value="NMK98123.1"/>
    <property type="molecule type" value="Genomic_DNA"/>
</dbReference>
<feature type="chain" id="PRO_5044662720" evidence="2">
    <location>
        <begin position="30"/>
        <end position="115"/>
    </location>
</feature>
<protein>
    <submittedName>
        <fullName evidence="5">LPXTG cell wall anchor domain-containing protein</fullName>
    </submittedName>
</protein>
<evidence type="ECO:0000313" key="3">
    <source>
        <dbReference type="EMBL" id="NMK54998.1"/>
    </source>
</evidence>
<feature type="transmembrane region" description="Helical" evidence="1">
    <location>
        <begin position="87"/>
        <end position="107"/>
    </location>
</feature>
<dbReference type="EMBL" id="SCHC01000002">
    <property type="protein sequence ID" value="TBW76932.1"/>
    <property type="molecule type" value="Genomic_DNA"/>
</dbReference>
<organism evidence="5 6">
    <name type="scientific">Staphylococcus capitis</name>
    <dbReference type="NCBI Taxonomy" id="29388"/>
    <lineage>
        <taxon>Bacteria</taxon>
        <taxon>Bacillati</taxon>
        <taxon>Bacillota</taxon>
        <taxon>Bacilli</taxon>
        <taxon>Bacillales</taxon>
        <taxon>Staphylococcaceae</taxon>
        <taxon>Staphylococcus</taxon>
    </lineage>
</organism>
<evidence type="ECO:0000256" key="2">
    <source>
        <dbReference type="SAM" id="SignalP"/>
    </source>
</evidence>
<evidence type="ECO:0000256" key="1">
    <source>
        <dbReference type="SAM" id="Phobius"/>
    </source>
</evidence>
<evidence type="ECO:0000313" key="8">
    <source>
        <dbReference type="Proteomes" id="UP000550736"/>
    </source>
</evidence>
<dbReference type="AlphaFoldDB" id="A0A7Z7YW24"/>
<evidence type="ECO:0000313" key="7">
    <source>
        <dbReference type="Proteomes" id="UP000538955"/>
    </source>
</evidence>
<keyword evidence="2" id="KW-0732">Signal</keyword>
<evidence type="ECO:0000313" key="4">
    <source>
        <dbReference type="EMBL" id="NMK98123.1"/>
    </source>
</evidence>
<dbReference type="Proteomes" id="UP000550736">
    <property type="component" value="Unassembled WGS sequence"/>
</dbReference>
<sequence>MTQKFVACTIGSVLITLAFLVVCNQPVSAATPNENQTMNQLQLHSLKDDSKDASSEPYFFKSNAVEHKHPIYQTTSKSTLPETGKSISHSPVMAGIIALVLGLVILIHKKISARK</sequence>
<dbReference type="NCBIfam" id="TIGR01167">
    <property type="entry name" value="LPXTG_anchor"/>
    <property type="match status" value="1"/>
</dbReference>
<keyword evidence="1" id="KW-0472">Membrane</keyword>
<dbReference type="GeneID" id="93668390"/>
<evidence type="ECO:0000313" key="6">
    <source>
        <dbReference type="Proteomes" id="UP000291949"/>
    </source>
</evidence>
<keyword evidence="1" id="KW-1133">Transmembrane helix</keyword>
<keyword evidence="7" id="KW-1185">Reference proteome</keyword>
<feature type="signal peptide" evidence="2">
    <location>
        <begin position="1"/>
        <end position="29"/>
    </location>
</feature>
<comment type="caution">
    <text evidence="5">The sequence shown here is derived from an EMBL/GenBank/DDBJ whole genome shotgun (WGS) entry which is preliminary data.</text>
</comment>
<dbReference type="Proteomes" id="UP000538955">
    <property type="component" value="Unassembled WGS sequence"/>
</dbReference>
<accession>A0A7Z7YW24</accession>